<name>H8FXE1_MAGML</name>
<reference evidence="1 2" key="1">
    <citation type="journal article" date="2012" name="J. Bacteriol.">
        <title>Draft Genome Sequence of the Purple Photosynthetic Bacterium Phaeospirillum molischianum DSM120, a Particularly Versatile Bacterium.</title>
        <authorList>
            <person name="Duquesne K."/>
            <person name="Prima V."/>
            <person name="Ji B."/>
            <person name="Rouy Z."/>
            <person name="Medigue C."/>
            <person name="Talla E."/>
            <person name="Sturgis J.N."/>
        </authorList>
    </citation>
    <scope>NUCLEOTIDE SEQUENCE [LARGE SCALE GENOMIC DNA]</scope>
    <source>
        <strain evidence="2">DSM120</strain>
    </source>
</reference>
<keyword evidence="2" id="KW-1185">Reference proteome</keyword>
<dbReference type="EMBL" id="CAHP01000053">
    <property type="protein sequence ID" value="CCG43029.1"/>
    <property type="molecule type" value="Genomic_DNA"/>
</dbReference>
<evidence type="ECO:0000313" key="1">
    <source>
        <dbReference type="EMBL" id="CCG43029.1"/>
    </source>
</evidence>
<evidence type="ECO:0000313" key="2">
    <source>
        <dbReference type="Proteomes" id="UP000004169"/>
    </source>
</evidence>
<dbReference type="STRING" id="1150626.PHAMO_570024"/>
<dbReference type="AlphaFoldDB" id="H8FXE1"/>
<accession>H8FXE1</accession>
<proteinExistence type="predicted"/>
<gene>
    <name evidence="1" type="ORF">PHAMO_570024</name>
</gene>
<dbReference type="RefSeq" id="WP_002731003.1">
    <property type="nucleotide sequence ID" value="NZ_CAHP01000053.1"/>
</dbReference>
<sequence length="40" mass="4346">MKNESLWLLALLVVILLFASLEVQQSNSTNTPQALGTSSK</sequence>
<dbReference type="Proteomes" id="UP000004169">
    <property type="component" value="Unassembled WGS sequence"/>
</dbReference>
<protein>
    <submittedName>
        <fullName evidence="1">Uncharacterized protein</fullName>
    </submittedName>
</protein>
<organism evidence="1 2">
    <name type="scientific">Magnetospirillum molischianum DSM 120</name>
    <dbReference type="NCBI Taxonomy" id="1150626"/>
    <lineage>
        <taxon>Bacteria</taxon>
        <taxon>Pseudomonadati</taxon>
        <taxon>Pseudomonadota</taxon>
        <taxon>Alphaproteobacteria</taxon>
        <taxon>Rhodospirillales</taxon>
        <taxon>Rhodospirillaceae</taxon>
        <taxon>Magnetospirillum</taxon>
    </lineage>
</organism>
<comment type="caution">
    <text evidence="1">The sequence shown here is derived from an EMBL/GenBank/DDBJ whole genome shotgun (WGS) entry which is preliminary data.</text>
</comment>